<dbReference type="Gene3D" id="3.40.50.720">
    <property type="entry name" value="NAD(P)-binding Rossmann-like Domain"/>
    <property type="match status" value="2"/>
</dbReference>
<dbReference type="InterPro" id="IPR036291">
    <property type="entry name" value="NAD(P)-bd_dom_sf"/>
</dbReference>
<reference evidence="8" key="1">
    <citation type="submission" date="2017-02" db="EMBL/GenBank/DDBJ databases">
        <authorList>
            <person name="Varghese N."/>
            <person name="Submissions S."/>
        </authorList>
    </citation>
    <scope>NUCLEOTIDE SEQUENCE [LARGE SCALE GENOMIC DNA]</scope>
    <source>
        <strain evidence="8">DSM 23966</strain>
    </source>
</reference>
<keyword evidence="8" id="KW-1185">Reference proteome</keyword>
<dbReference type="RefSeq" id="WP_078818787.1">
    <property type="nucleotide sequence ID" value="NZ_FUYJ01000012.1"/>
</dbReference>
<dbReference type="GO" id="GO:0016616">
    <property type="term" value="F:oxidoreductase activity, acting on the CH-OH group of donors, NAD or NADP as acceptor"/>
    <property type="evidence" value="ECO:0007669"/>
    <property type="project" value="InterPro"/>
</dbReference>
<dbReference type="AlphaFoldDB" id="A0A1T4YZU5"/>
<evidence type="ECO:0000256" key="1">
    <source>
        <dbReference type="ARBA" id="ARBA00005854"/>
    </source>
</evidence>
<evidence type="ECO:0000313" key="8">
    <source>
        <dbReference type="Proteomes" id="UP000190042"/>
    </source>
</evidence>
<name>A0A1T4YZU5_9BACL</name>
<evidence type="ECO:0000259" key="6">
    <source>
        <dbReference type="Pfam" id="PF02826"/>
    </source>
</evidence>
<organism evidence="7 8">
    <name type="scientific">Sporosarcina newyorkensis</name>
    <dbReference type="NCBI Taxonomy" id="759851"/>
    <lineage>
        <taxon>Bacteria</taxon>
        <taxon>Bacillati</taxon>
        <taxon>Bacillota</taxon>
        <taxon>Bacilli</taxon>
        <taxon>Bacillales</taxon>
        <taxon>Caryophanaceae</taxon>
        <taxon>Sporosarcina</taxon>
    </lineage>
</organism>
<dbReference type="InterPro" id="IPR043322">
    <property type="entry name" value="CtBP"/>
</dbReference>
<evidence type="ECO:0000256" key="4">
    <source>
        <dbReference type="RuleBase" id="RU003719"/>
    </source>
</evidence>
<dbReference type="CDD" id="cd05299">
    <property type="entry name" value="CtBP_dh"/>
    <property type="match status" value="1"/>
</dbReference>
<evidence type="ECO:0000259" key="5">
    <source>
        <dbReference type="Pfam" id="PF00389"/>
    </source>
</evidence>
<dbReference type="SUPFAM" id="SSF52283">
    <property type="entry name" value="Formate/glycerate dehydrogenase catalytic domain-like"/>
    <property type="match status" value="1"/>
</dbReference>
<dbReference type="FunFam" id="3.40.50.720:FF:000203">
    <property type="entry name" value="D-3-phosphoglycerate dehydrogenase (SerA)"/>
    <property type="match status" value="1"/>
</dbReference>
<comment type="similarity">
    <text evidence="1 4">Belongs to the D-isomer specific 2-hydroxyacid dehydrogenase family.</text>
</comment>
<dbReference type="InterPro" id="IPR006139">
    <property type="entry name" value="D-isomer_2_OHA_DH_cat_dom"/>
</dbReference>
<protein>
    <submittedName>
        <fullName evidence="7">D-3-phosphoglycerate dehydrogenase</fullName>
    </submittedName>
</protein>
<dbReference type="InterPro" id="IPR029753">
    <property type="entry name" value="D-isomer_DH_CS"/>
</dbReference>
<keyword evidence="2 4" id="KW-0560">Oxidoreductase</keyword>
<dbReference type="GO" id="GO:0051287">
    <property type="term" value="F:NAD binding"/>
    <property type="evidence" value="ECO:0007669"/>
    <property type="project" value="InterPro"/>
</dbReference>
<keyword evidence="3" id="KW-0520">NAD</keyword>
<evidence type="ECO:0000313" key="7">
    <source>
        <dbReference type="EMBL" id="SKB07078.1"/>
    </source>
</evidence>
<dbReference type="SUPFAM" id="SSF51735">
    <property type="entry name" value="NAD(P)-binding Rossmann-fold domains"/>
    <property type="match status" value="1"/>
</dbReference>
<dbReference type="EMBL" id="FUYJ01000012">
    <property type="protein sequence ID" value="SKB07078.1"/>
    <property type="molecule type" value="Genomic_DNA"/>
</dbReference>
<dbReference type="InterPro" id="IPR006140">
    <property type="entry name" value="D-isomer_DH_NAD-bd"/>
</dbReference>
<dbReference type="Pfam" id="PF00389">
    <property type="entry name" value="2-Hacid_dh"/>
    <property type="match status" value="1"/>
</dbReference>
<gene>
    <name evidence="7" type="ORF">SAMN04244570_0300</name>
</gene>
<dbReference type="PANTHER" id="PTHR42789">
    <property type="entry name" value="D-ISOMER SPECIFIC 2-HYDROXYACID DEHYDROGENASE FAMILY PROTEIN (AFU_ORTHOLOGUE AFUA_6G10090)"/>
    <property type="match status" value="1"/>
</dbReference>
<dbReference type="PANTHER" id="PTHR42789:SF1">
    <property type="entry name" value="D-ISOMER SPECIFIC 2-HYDROXYACID DEHYDROGENASE FAMILY PROTEIN (AFU_ORTHOLOGUE AFUA_6G10090)"/>
    <property type="match status" value="1"/>
</dbReference>
<sequence length="327" mass="36631">MTKKKVWILDDEWFSHDVEMGIYSDHDIEYKVTRSETVKEDLESFGKYADGIVAQIGFPCGRNIISELKNCKIIAASGVGFNHIDMDAATEKGIYVTNMADYCIDEVSDHTIALALGVARRLRAYNEQVRNLGWNPLDTLPIKRLRGRTVGLLGFGRIAKEVARKFQVFGVHVIAHDKFVPEEAFAELGVESVTLDGLLERSDILSLHVPLTEQTKGLLDYDRMKQMQEGSIIINTCRGAIIQEEALSKVIKEGHIAGAGLDVLAEEPPSKTLDLLYMDEVFVTPHSSYVSVESEYELRSRTSLNVIRTLEGERPEFVLNTIKEKAV</sequence>
<accession>A0A1T4YZU5</accession>
<dbReference type="Pfam" id="PF02826">
    <property type="entry name" value="2-Hacid_dh_C"/>
    <property type="match status" value="1"/>
</dbReference>
<evidence type="ECO:0000256" key="2">
    <source>
        <dbReference type="ARBA" id="ARBA00023002"/>
    </source>
</evidence>
<proteinExistence type="inferred from homology"/>
<dbReference type="Proteomes" id="UP000190042">
    <property type="component" value="Unassembled WGS sequence"/>
</dbReference>
<dbReference type="InterPro" id="IPR050857">
    <property type="entry name" value="D-2-hydroxyacid_DH"/>
</dbReference>
<evidence type="ECO:0000256" key="3">
    <source>
        <dbReference type="ARBA" id="ARBA00023027"/>
    </source>
</evidence>
<feature type="domain" description="D-isomer specific 2-hydroxyacid dehydrogenase NAD-binding" evidence="6">
    <location>
        <begin position="112"/>
        <end position="287"/>
    </location>
</feature>
<dbReference type="PROSITE" id="PS00670">
    <property type="entry name" value="D_2_HYDROXYACID_DH_2"/>
    <property type="match status" value="1"/>
</dbReference>
<dbReference type="GO" id="GO:0003714">
    <property type="term" value="F:transcription corepressor activity"/>
    <property type="evidence" value="ECO:0007669"/>
    <property type="project" value="InterPro"/>
</dbReference>
<feature type="domain" description="D-isomer specific 2-hydroxyacid dehydrogenase catalytic" evidence="5">
    <location>
        <begin position="16"/>
        <end position="320"/>
    </location>
</feature>